<feature type="transmembrane region" description="Helical" evidence="6">
    <location>
        <begin position="116"/>
        <end position="133"/>
    </location>
</feature>
<evidence type="ECO:0000256" key="6">
    <source>
        <dbReference type="SAM" id="Phobius"/>
    </source>
</evidence>
<feature type="transmembrane region" description="Helical" evidence="6">
    <location>
        <begin position="252"/>
        <end position="273"/>
    </location>
</feature>
<dbReference type="SUPFAM" id="SSF103473">
    <property type="entry name" value="MFS general substrate transporter"/>
    <property type="match status" value="1"/>
</dbReference>
<dbReference type="Gene3D" id="1.20.1250.20">
    <property type="entry name" value="MFS general substrate transporter like domains"/>
    <property type="match status" value="2"/>
</dbReference>
<accession>A0ABS1MD38</accession>
<protein>
    <submittedName>
        <fullName evidence="8">MFS transporter</fullName>
    </submittedName>
</protein>
<keyword evidence="3 6" id="KW-0812">Transmembrane</keyword>
<reference evidence="8 9" key="1">
    <citation type="submission" date="2021-01" db="EMBL/GenBank/DDBJ databases">
        <title>WGS of actinomycetes isolated from Thailand.</title>
        <authorList>
            <person name="Thawai C."/>
        </authorList>
    </citation>
    <scope>NUCLEOTIDE SEQUENCE [LARGE SCALE GENOMIC DNA]</scope>
    <source>
        <strain evidence="8 9">LPG 2</strain>
    </source>
</reference>
<evidence type="ECO:0000256" key="4">
    <source>
        <dbReference type="ARBA" id="ARBA00022989"/>
    </source>
</evidence>
<evidence type="ECO:0000256" key="5">
    <source>
        <dbReference type="ARBA" id="ARBA00023136"/>
    </source>
</evidence>
<keyword evidence="4 6" id="KW-1133">Transmembrane helix</keyword>
<feature type="transmembrane region" description="Helical" evidence="6">
    <location>
        <begin position="304"/>
        <end position="323"/>
    </location>
</feature>
<dbReference type="PROSITE" id="PS50850">
    <property type="entry name" value="MFS"/>
    <property type="match status" value="1"/>
</dbReference>
<evidence type="ECO:0000256" key="3">
    <source>
        <dbReference type="ARBA" id="ARBA00022692"/>
    </source>
</evidence>
<comment type="subcellular location">
    <subcellularLocation>
        <location evidence="1">Cell membrane</location>
        <topology evidence="1">Multi-pass membrane protein</topology>
    </subcellularLocation>
</comment>
<dbReference type="Proteomes" id="UP000602198">
    <property type="component" value="Unassembled WGS sequence"/>
</dbReference>
<dbReference type="InterPro" id="IPR011701">
    <property type="entry name" value="MFS"/>
</dbReference>
<dbReference type="PANTHER" id="PTHR43124:SF3">
    <property type="entry name" value="CHLORAMPHENICOL EFFLUX PUMP RV0191"/>
    <property type="match status" value="1"/>
</dbReference>
<gene>
    <name evidence="8" type="ORF">JK358_26680</name>
</gene>
<organism evidence="8 9">
    <name type="scientific">Nocardia acididurans</name>
    <dbReference type="NCBI Taxonomy" id="2802282"/>
    <lineage>
        <taxon>Bacteria</taxon>
        <taxon>Bacillati</taxon>
        <taxon>Actinomycetota</taxon>
        <taxon>Actinomycetes</taxon>
        <taxon>Mycobacteriales</taxon>
        <taxon>Nocardiaceae</taxon>
        <taxon>Nocardia</taxon>
    </lineage>
</organism>
<dbReference type="InterPro" id="IPR020846">
    <property type="entry name" value="MFS_dom"/>
</dbReference>
<feature type="transmembrane region" description="Helical" evidence="6">
    <location>
        <begin position="173"/>
        <end position="197"/>
    </location>
</feature>
<feature type="transmembrane region" description="Helical" evidence="6">
    <location>
        <begin position="145"/>
        <end position="167"/>
    </location>
</feature>
<keyword evidence="9" id="KW-1185">Reference proteome</keyword>
<feature type="transmembrane region" description="Helical" evidence="6">
    <location>
        <begin position="280"/>
        <end position="298"/>
    </location>
</feature>
<keyword evidence="2" id="KW-1003">Cell membrane</keyword>
<dbReference type="PANTHER" id="PTHR43124">
    <property type="entry name" value="PURINE EFFLUX PUMP PBUE"/>
    <property type="match status" value="1"/>
</dbReference>
<dbReference type="InterPro" id="IPR036259">
    <property type="entry name" value="MFS_trans_sf"/>
</dbReference>
<evidence type="ECO:0000256" key="1">
    <source>
        <dbReference type="ARBA" id="ARBA00004651"/>
    </source>
</evidence>
<dbReference type="RefSeq" id="WP_201952275.1">
    <property type="nucleotide sequence ID" value="NZ_JAERRJ010000010.1"/>
</dbReference>
<feature type="domain" description="Major facilitator superfamily (MFS) profile" evidence="7">
    <location>
        <begin position="21"/>
        <end position="392"/>
    </location>
</feature>
<feature type="transmembrane region" description="Helical" evidence="6">
    <location>
        <begin position="335"/>
        <end position="356"/>
    </location>
</feature>
<evidence type="ECO:0000313" key="8">
    <source>
        <dbReference type="EMBL" id="MBL1077995.1"/>
    </source>
</evidence>
<evidence type="ECO:0000259" key="7">
    <source>
        <dbReference type="PROSITE" id="PS50850"/>
    </source>
</evidence>
<feature type="transmembrane region" description="Helical" evidence="6">
    <location>
        <begin position="86"/>
        <end position="110"/>
    </location>
</feature>
<feature type="transmembrane region" description="Helical" evidence="6">
    <location>
        <begin position="21"/>
        <end position="43"/>
    </location>
</feature>
<comment type="caution">
    <text evidence="8">The sequence shown here is derived from an EMBL/GenBank/DDBJ whole genome shotgun (WGS) entry which is preliminary data.</text>
</comment>
<feature type="transmembrane region" description="Helical" evidence="6">
    <location>
        <begin position="218"/>
        <end position="240"/>
    </location>
</feature>
<feature type="transmembrane region" description="Helical" evidence="6">
    <location>
        <begin position="55"/>
        <end position="79"/>
    </location>
</feature>
<keyword evidence="5 6" id="KW-0472">Membrane</keyword>
<name>A0ABS1MD38_9NOCA</name>
<dbReference type="Pfam" id="PF07690">
    <property type="entry name" value="MFS_1"/>
    <property type="match status" value="1"/>
</dbReference>
<dbReference type="CDD" id="cd17324">
    <property type="entry name" value="MFS_NepI_like"/>
    <property type="match status" value="1"/>
</dbReference>
<evidence type="ECO:0000256" key="2">
    <source>
        <dbReference type="ARBA" id="ARBA00022475"/>
    </source>
</evidence>
<sequence>MTTSISAPPAPERAGARAWAAVLSVTLGIFTLVTAEMLPIGLLSPMSSALGVSEGTVGLLVTVPGVVAAVSAPLVTVLAGTVDRKLLLCLLIGAVSLATLATALTSAFAVAVLARVVFGIGMGGFWALAGGLAPRLVPEPQVGKATAWIFSGVAAASVLGVPAATFIGDVSSWRTACLAVAGLGFVVLAALALYLPGLPAHHAVRPRELGVLVRRNRGVAAGLVLILLLVTGHFTAYTFVRPILEDLHGVGAGALSALLFGYGVAGITGNFLAGNRDPRRSLLAITLALAVVTAALALTGGPVIAVALMLIWGLAYGGVSVSIQKVLLGAAPESPEAVTSVFVAVFNLAIAAGALIGGRAVDLISLPATLWIACAATALAVVVVLTSGRRERPQPARRR</sequence>
<dbReference type="EMBL" id="JAERRJ010000010">
    <property type="protein sequence ID" value="MBL1077995.1"/>
    <property type="molecule type" value="Genomic_DNA"/>
</dbReference>
<dbReference type="InterPro" id="IPR050189">
    <property type="entry name" value="MFS_Efflux_Transporters"/>
</dbReference>
<evidence type="ECO:0000313" key="9">
    <source>
        <dbReference type="Proteomes" id="UP000602198"/>
    </source>
</evidence>
<feature type="transmembrane region" description="Helical" evidence="6">
    <location>
        <begin position="368"/>
        <end position="388"/>
    </location>
</feature>
<proteinExistence type="predicted"/>